<dbReference type="Gene3D" id="1.10.260.40">
    <property type="entry name" value="lambda repressor-like DNA-binding domains"/>
    <property type="match status" value="1"/>
</dbReference>
<dbReference type="RefSeq" id="WP_265896320.1">
    <property type="nucleotide sequence ID" value="NZ_JAPIVE010000002.1"/>
</dbReference>
<dbReference type="InterPro" id="IPR001387">
    <property type="entry name" value="Cro/C1-type_HTH"/>
</dbReference>
<feature type="transmembrane region" description="Helical" evidence="2">
    <location>
        <begin position="117"/>
        <end position="138"/>
    </location>
</feature>
<dbReference type="InterPro" id="IPR025194">
    <property type="entry name" value="RodZ-like_C"/>
</dbReference>
<keyword evidence="2" id="KW-0472">Membrane</keyword>
<keyword evidence="2" id="KW-0812">Transmembrane</keyword>
<organism evidence="4 5">
    <name type="scientific">Larsenimonas rhizosphaerae</name>
    <dbReference type="NCBI Taxonomy" id="2944682"/>
    <lineage>
        <taxon>Bacteria</taxon>
        <taxon>Pseudomonadati</taxon>
        <taxon>Pseudomonadota</taxon>
        <taxon>Gammaproteobacteria</taxon>
        <taxon>Oceanospirillales</taxon>
        <taxon>Halomonadaceae</taxon>
        <taxon>Larsenimonas</taxon>
    </lineage>
</organism>
<dbReference type="InterPro" id="IPR050400">
    <property type="entry name" value="Bact_Cytoskel_RodZ"/>
</dbReference>
<dbReference type="Pfam" id="PF13413">
    <property type="entry name" value="HTH_25"/>
    <property type="match status" value="1"/>
</dbReference>
<accession>A0AA41ZFZ3</accession>
<dbReference type="PANTHER" id="PTHR34475:SF1">
    <property type="entry name" value="CYTOSKELETON PROTEIN RODZ"/>
    <property type="match status" value="1"/>
</dbReference>
<evidence type="ECO:0000313" key="4">
    <source>
        <dbReference type="EMBL" id="MCX2524559.1"/>
    </source>
</evidence>
<reference evidence="4" key="1">
    <citation type="submission" date="2022-11" db="EMBL/GenBank/DDBJ databases">
        <title>Larsenimonas rhizosphaerae sp. nov., isolated from a tidal mudflat.</title>
        <authorList>
            <person name="Lee S.D."/>
            <person name="Kim I.S."/>
        </authorList>
    </citation>
    <scope>NUCLEOTIDE SEQUENCE</scope>
    <source>
        <strain evidence="4">GH2-1</strain>
    </source>
</reference>
<proteinExistence type="predicted"/>
<name>A0AA41ZFZ3_9GAMM</name>
<evidence type="ECO:0000313" key="5">
    <source>
        <dbReference type="Proteomes" id="UP001165678"/>
    </source>
</evidence>
<keyword evidence="5" id="KW-1185">Reference proteome</keyword>
<dbReference type="Proteomes" id="UP001165678">
    <property type="component" value="Unassembled WGS sequence"/>
</dbReference>
<sequence length="309" mass="33534">MTERHDTPIQDTLHMPGTLLKAERERQGLSVDTVARKLNLKPSLVDDFERNQFDKVQIAAYRRGYLRSYARLLHMDEAIIVDAHDRQFGREDASTPRAAPIQTIKPRSGRPGRLGRIVFRLFTLLVIAVLAGLTLVWWQSRDNTPDVTDDGVDTTALPASESITQIPTPIEIPDTTAQVSPTPEQQDTAPTTEPATPAIEETAPSTPEVADSATPDTSSAPVATDADTAVPTLAMSFAQDSWVRITDSSGKNVISGLQTAGTTAQAEGTPPFRLTIGNASHVTLRLNGEQVNLAPHTRSNNVAKFTLNQ</sequence>
<dbReference type="AlphaFoldDB" id="A0AA41ZFZ3"/>
<feature type="region of interest" description="Disordered" evidence="1">
    <location>
        <begin position="168"/>
        <end position="223"/>
    </location>
</feature>
<dbReference type="Pfam" id="PF13464">
    <property type="entry name" value="RodZ_C"/>
    <property type="match status" value="1"/>
</dbReference>
<keyword evidence="2" id="KW-1133">Transmembrane helix</keyword>
<dbReference type="GO" id="GO:0003677">
    <property type="term" value="F:DNA binding"/>
    <property type="evidence" value="ECO:0007669"/>
    <property type="project" value="InterPro"/>
</dbReference>
<comment type="caution">
    <text evidence="4">The sequence shown here is derived from an EMBL/GenBank/DDBJ whole genome shotgun (WGS) entry which is preliminary data.</text>
</comment>
<dbReference type="PANTHER" id="PTHR34475">
    <property type="match status" value="1"/>
</dbReference>
<evidence type="ECO:0000256" key="2">
    <source>
        <dbReference type="SAM" id="Phobius"/>
    </source>
</evidence>
<feature type="compositionally biased region" description="Polar residues" evidence="1">
    <location>
        <begin position="175"/>
        <end position="187"/>
    </location>
</feature>
<feature type="compositionally biased region" description="Low complexity" evidence="1">
    <location>
        <begin position="188"/>
        <end position="208"/>
    </location>
</feature>
<dbReference type="InterPro" id="IPR010982">
    <property type="entry name" value="Lambda_DNA-bd_dom_sf"/>
</dbReference>
<feature type="domain" description="Cytoskeleton protein RodZ-like C-terminal" evidence="3">
    <location>
        <begin position="235"/>
        <end position="306"/>
    </location>
</feature>
<evidence type="ECO:0000259" key="3">
    <source>
        <dbReference type="Pfam" id="PF13464"/>
    </source>
</evidence>
<dbReference type="EMBL" id="JAPIVE010000002">
    <property type="protein sequence ID" value="MCX2524559.1"/>
    <property type="molecule type" value="Genomic_DNA"/>
</dbReference>
<dbReference type="SUPFAM" id="SSF47413">
    <property type="entry name" value="lambda repressor-like DNA-binding domains"/>
    <property type="match status" value="1"/>
</dbReference>
<evidence type="ECO:0000256" key="1">
    <source>
        <dbReference type="SAM" id="MobiDB-lite"/>
    </source>
</evidence>
<gene>
    <name evidence="4" type="ORF">OQ287_09910</name>
</gene>
<protein>
    <submittedName>
        <fullName evidence="4">DUF4115 domain-containing protein</fullName>
    </submittedName>
</protein>
<dbReference type="CDD" id="cd00093">
    <property type="entry name" value="HTH_XRE"/>
    <property type="match status" value="1"/>
</dbReference>